<dbReference type="Gene3D" id="3.40.50.300">
    <property type="entry name" value="P-loop containing nucleotide triphosphate hydrolases"/>
    <property type="match status" value="1"/>
</dbReference>
<dbReference type="Proteomes" id="UP000283709">
    <property type="component" value="Unassembled WGS sequence"/>
</dbReference>
<accession>A0A3R7HIY8</accession>
<dbReference type="PANTHER" id="PTHR46844:SF1">
    <property type="entry name" value="SLR5058 PROTEIN"/>
    <property type="match status" value="1"/>
</dbReference>
<reference evidence="2 3" key="1">
    <citation type="submission" date="2016-07" db="EMBL/GenBank/DDBJ databases">
        <title>Genome analysis of Burkholderia fungorum ES3-20.</title>
        <authorList>
            <person name="Xu D."/>
            <person name="Yao R."/>
            <person name="Zheng S."/>
        </authorList>
    </citation>
    <scope>NUCLEOTIDE SEQUENCE [LARGE SCALE GENOMIC DNA]</scope>
    <source>
        <strain evidence="2 3">ES3-20</strain>
    </source>
</reference>
<dbReference type="SUPFAM" id="SSF52540">
    <property type="entry name" value="P-loop containing nucleoside triphosphate hydrolases"/>
    <property type="match status" value="1"/>
</dbReference>
<dbReference type="RefSeq" id="WP_120344013.1">
    <property type="nucleotide sequence ID" value="NZ_MCAS01000008.1"/>
</dbReference>
<proteinExistence type="predicted"/>
<organism evidence="2 3">
    <name type="scientific">Paraburkholderia fungorum</name>
    <dbReference type="NCBI Taxonomy" id="134537"/>
    <lineage>
        <taxon>Bacteria</taxon>
        <taxon>Pseudomonadati</taxon>
        <taxon>Pseudomonadota</taxon>
        <taxon>Betaproteobacteria</taxon>
        <taxon>Burkholderiales</taxon>
        <taxon>Burkholderiaceae</taxon>
        <taxon>Paraburkholderia</taxon>
    </lineage>
</organism>
<evidence type="ECO:0000313" key="2">
    <source>
        <dbReference type="EMBL" id="RKF48316.1"/>
    </source>
</evidence>
<comment type="caution">
    <text evidence="2">The sequence shown here is derived from an EMBL/GenBank/DDBJ whole genome shotgun (WGS) entry which is preliminary data.</text>
</comment>
<dbReference type="InterPro" id="IPR007111">
    <property type="entry name" value="NACHT_NTPase"/>
</dbReference>
<dbReference type="EMBL" id="MCAS01000008">
    <property type="protein sequence ID" value="RKF48316.1"/>
    <property type="molecule type" value="Genomic_DNA"/>
</dbReference>
<sequence>MDHALENLGPEGFQQLCQVLLLHAYPDLKCFPVGQPDGGRDAVLLQSSEDKEKVEFGVFQVKFARNPKEGGNARDWVLESAKGEVQKVKELIERGATRYIFITNVQGTSHLDVGSIDKLQNELSILIGLPVTCWWRDDINRRLDGCWDIKLRYPQVLTGTDFLRLLLETQLGANQQRRLTAITAFLADQYEEDTDVKFKQVELQNKLLDLFVDLPFDVRIRSTLESLSDLFVDPSLPLTVSRIDSKNFELSSARDASVGTATLLLRTFHSSALGQIVVEGAPGQGKSTLAQYLCQVHRIRWLKKAGDLNALPRAHQTAPLCLPFKVDLRDFAAWIGGGSPSAQSNPASAVPSHPTLENFLAHLVETRSGGHAFSVDDLLEVAAVAPLLIVLDGLDEVAEIKRRGEVVSAVTKATNRLKETCSAVRIIVTSRPSAFANSPGFDVTRFPTLKLGSVQKEQIDTYAQKWMTSRNLDKREQAEFRKILDERLEEPHLRDLARNPMQLTILLSLIHTRGAALPDKRTTLYDYYVDLFFSREASKSLTVRKYADLLRNIHGYLAWTLHSNAETDKQESAGRISATALHSLLREYLEREQHGIEVLEEVFGATVERVFMIVARIEGTFEFEVQPLREYFAARYLYNTAPYSPPGRERPGTKPDRFDAIARNSYWLNVVRFFCGCFSKGELLDLAERVKELAKDARLKDTRYPITLTAMLMSDWVFSQVPKAVDDLARFVALPENFCKLLPDVFGHSDGSLVRIPDTCGGNIVSNSAFSLVCREDTKSDVLSLTIAFLSISCSRERLKSLWLDSAVLFTDRPAIRWAVLGRSFSLLDAAPVELIEQMLQPDACSDADWRDIVATQRYDVILSTPGREQRCLDAILDSINPPYINYSDAFYLVPQFLAFHNLWVYAKGKYIAEQLLEGVRRFREARGTSTMGDSGRRLAFSATMREVSELIANSIQPDTSAPLASINGLELAVETMRQAWGERVAIVLAAVGLSHVPKVGRNKACDLFDRQHTLSQRIRFARAQAKKVDYWKGQLRLVRSNSDLELFHMVFRAFAPTVVVLDLHEETWASLDGLTDAQTLRLLDLVGAAVMHNGSDRQVPFEKSIVSARQAWLVATGSGIVFAKDIFLRHLVSSQEPIQQVLQFRQRWALNCALTGDLPWETALDIIRETYAATADGSLIAVPPRRRKAFPDFVIERVLSAPGDYPAGLWAAVEVQASGISGQRARAVGTVAAQDGWFVD</sequence>
<dbReference type="AlphaFoldDB" id="A0A3R7HIY8"/>
<dbReference type="PANTHER" id="PTHR46844">
    <property type="entry name" value="SLR5058 PROTEIN"/>
    <property type="match status" value="1"/>
</dbReference>
<name>A0A3R7HIY8_9BURK</name>
<feature type="domain" description="NACHT" evidence="1">
    <location>
        <begin position="274"/>
        <end position="434"/>
    </location>
</feature>
<gene>
    <name evidence="2" type="ORF">BCY88_21525</name>
</gene>
<dbReference type="InterPro" id="IPR027417">
    <property type="entry name" value="P-loop_NTPase"/>
</dbReference>
<evidence type="ECO:0000313" key="3">
    <source>
        <dbReference type="Proteomes" id="UP000283709"/>
    </source>
</evidence>
<dbReference type="OrthoDB" id="6064495at2"/>
<evidence type="ECO:0000259" key="1">
    <source>
        <dbReference type="PROSITE" id="PS50837"/>
    </source>
</evidence>
<protein>
    <recommendedName>
        <fullName evidence="1">NACHT domain-containing protein</fullName>
    </recommendedName>
</protein>
<dbReference type="PROSITE" id="PS50837">
    <property type="entry name" value="NACHT"/>
    <property type="match status" value="1"/>
</dbReference>